<dbReference type="OrthoDB" id="4563217at2"/>
<keyword evidence="1" id="KW-1133">Transmembrane helix</keyword>
<feature type="transmembrane region" description="Helical" evidence="1">
    <location>
        <begin position="60"/>
        <end position="79"/>
    </location>
</feature>
<dbReference type="Proteomes" id="UP000182740">
    <property type="component" value="Unassembled WGS sequence"/>
</dbReference>
<dbReference type="SUPFAM" id="SSF141571">
    <property type="entry name" value="Pentapeptide repeat-like"/>
    <property type="match status" value="1"/>
</dbReference>
<dbReference type="Gene3D" id="2.160.20.80">
    <property type="entry name" value="E3 ubiquitin-protein ligase SopA"/>
    <property type="match status" value="2"/>
</dbReference>
<sequence>MMRRLFRSWRVTAATLGVVAVLAGFVFTVWLGPRLIAREVLADAKATAADREKAVHDARVMIISLGGGIVVVTGLLYTARNYRLNHRGQITDRFANALERLGSNELYIRIGGIHALEHVMHDSPEFGTDVVQVLVNFIRARSPRRADNADENANWMHPPGWIEEPDRPDEPLPDVQAALSAVGRRPTQKYYGNAPVNLRGLHLRGADLSEANLANVDFEDTDLAECRLNFADLTDASLSQANLEGARLNRADLTKVTLEAAQLARASLRGANLTEALLGQADLTGANLSRADLSNAHVSNARLVDVNFQKAKLTSTFLYRADLVGANLACADLSNAYLEGADLTGANLHDATLTGADFRFADLSRATIAGYIHDTNITMNQLSQALSGE</sequence>
<dbReference type="Pfam" id="PF13599">
    <property type="entry name" value="Pentapeptide_4"/>
    <property type="match status" value="1"/>
</dbReference>
<evidence type="ECO:0000256" key="1">
    <source>
        <dbReference type="SAM" id="Phobius"/>
    </source>
</evidence>
<feature type="transmembrane region" description="Helical" evidence="1">
    <location>
        <begin position="12"/>
        <end position="31"/>
    </location>
</feature>
<proteinExistence type="predicted"/>
<dbReference type="PANTHER" id="PTHR14136:SF17">
    <property type="entry name" value="BTB_POZ DOMAIN-CONTAINING PROTEIN KCTD9"/>
    <property type="match status" value="1"/>
</dbReference>
<evidence type="ECO:0000313" key="3">
    <source>
        <dbReference type="Proteomes" id="UP000182740"/>
    </source>
</evidence>
<keyword evidence="3" id="KW-1185">Reference proteome</keyword>
<protein>
    <submittedName>
        <fullName evidence="2">Uncharacterized protein YjbI, contains pentapeptide repeats</fullName>
    </submittedName>
</protein>
<accession>A0A1K1RG61</accession>
<dbReference type="EMBL" id="FPJG01000006">
    <property type="protein sequence ID" value="SFW70852.1"/>
    <property type="molecule type" value="Genomic_DNA"/>
</dbReference>
<dbReference type="InterPro" id="IPR051082">
    <property type="entry name" value="Pentapeptide-BTB/POZ_domain"/>
</dbReference>
<dbReference type="PANTHER" id="PTHR14136">
    <property type="entry name" value="BTB_POZ DOMAIN-CONTAINING PROTEIN KCTD9"/>
    <property type="match status" value="1"/>
</dbReference>
<reference evidence="3" key="1">
    <citation type="submission" date="2016-11" db="EMBL/GenBank/DDBJ databases">
        <authorList>
            <person name="Varghese N."/>
            <person name="Submissions S."/>
        </authorList>
    </citation>
    <scope>NUCLEOTIDE SEQUENCE [LARGE SCALE GENOMIC DNA]</scope>
    <source>
        <strain evidence="3">DSM 44671</strain>
    </source>
</reference>
<keyword evidence="1" id="KW-0812">Transmembrane</keyword>
<dbReference type="STRING" id="546364.SAMN04489730_3183"/>
<name>A0A1K1RG61_9PSEU</name>
<organism evidence="2 3">
    <name type="scientific">Amycolatopsis australiensis</name>
    <dbReference type="NCBI Taxonomy" id="546364"/>
    <lineage>
        <taxon>Bacteria</taxon>
        <taxon>Bacillati</taxon>
        <taxon>Actinomycetota</taxon>
        <taxon>Actinomycetes</taxon>
        <taxon>Pseudonocardiales</taxon>
        <taxon>Pseudonocardiaceae</taxon>
        <taxon>Amycolatopsis</taxon>
    </lineage>
</organism>
<keyword evidence="1" id="KW-0472">Membrane</keyword>
<dbReference type="InterPro" id="IPR001646">
    <property type="entry name" value="5peptide_repeat"/>
</dbReference>
<evidence type="ECO:0000313" key="2">
    <source>
        <dbReference type="EMBL" id="SFW70852.1"/>
    </source>
</evidence>
<dbReference type="Pfam" id="PF00805">
    <property type="entry name" value="Pentapeptide"/>
    <property type="match status" value="1"/>
</dbReference>
<dbReference type="AlphaFoldDB" id="A0A1K1RG61"/>
<gene>
    <name evidence="2" type="ORF">SAMN04489730_3183</name>
</gene>
<dbReference type="RefSeq" id="WP_072477016.1">
    <property type="nucleotide sequence ID" value="NZ_FPJG01000006.1"/>
</dbReference>